<organism evidence="2 3">
    <name type="scientific">Cetraspora pellucida</name>
    <dbReference type="NCBI Taxonomy" id="1433469"/>
    <lineage>
        <taxon>Eukaryota</taxon>
        <taxon>Fungi</taxon>
        <taxon>Fungi incertae sedis</taxon>
        <taxon>Mucoromycota</taxon>
        <taxon>Glomeromycotina</taxon>
        <taxon>Glomeromycetes</taxon>
        <taxon>Diversisporales</taxon>
        <taxon>Gigasporaceae</taxon>
        <taxon>Cetraspora</taxon>
    </lineage>
</organism>
<sequence length="139" mass="16099">YLYLKPRFKQVKESIQANESLFFIVGTMKVIDNDFYVYAKDINNIHIPAKNIINDKNQTPSTSIKSTRSKLLFAHQNIKNTETSSNAKLVSDNIENKYQHEISANDSHLQKHKRTNDTDEPTNDPPGENNKEKKTRKQH</sequence>
<dbReference type="Proteomes" id="UP000789759">
    <property type="component" value="Unassembled WGS sequence"/>
</dbReference>
<dbReference type="OrthoDB" id="10524884at2759"/>
<protein>
    <submittedName>
        <fullName evidence="2">14392_t:CDS:1</fullName>
    </submittedName>
</protein>
<name>A0A9N9N431_9GLOM</name>
<proteinExistence type="predicted"/>
<comment type="caution">
    <text evidence="2">The sequence shown here is derived from an EMBL/GenBank/DDBJ whole genome shotgun (WGS) entry which is preliminary data.</text>
</comment>
<evidence type="ECO:0000313" key="2">
    <source>
        <dbReference type="EMBL" id="CAG8700752.1"/>
    </source>
</evidence>
<evidence type="ECO:0000313" key="3">
    <source>
        <dbReference type="Proteomes" id="UP000789759"/>
    </source>
</evidence>
<dbReference type="AlphaFoldDB" id="A0A9N9N431"/>
<reference evidence="2" key="1">
    <citation type="submission" date="2021-06" db="EMBL/GenBank/DDBJ databases">
        <authorList>
            <person name="Kallberg Y."/>
            <person name="Tangrot J."/>
            <person name="Rosling A."/>
        </authorList>
    </citation>
    <scope>NUCLEOTIDE SEQUENCE</scope>
    <source>
        <strain evidence="2">FL966</strain>
    </source>
</reference>
<evidence type="ECO:0000256" key="1">
    <source>
        <dbReference type="SAM" id="MobiDB-lite"/>
    </source>
</evidence>
<accession>A0A9N9N431</accession>
<keyword evidence="3" id="KW-1185">Reference proteome</keyword>
<feature type="region of interest" description="Disordered" evidence="1">
    <location>
        <begin position="82"/>
        <end position="139"/>
    </location>
</feature>
<feature type="non-terminal residue" evidence="2">
    <location>
        <position position="1"/>
    </location>
</feature>
<dbReference type="EMBL" id="CAJVQA010010777">
    <property type="protein sequence ID" value="CAG8700752.1"/>
    <property type="molecule type" value="Genomic_DNA"/>
</dbReference>
<gene>
    <name evidence="2" type="ORF">CPELLU_LOCUS11815</name>
</gene>